<comment type="similarity">
    <text evidence="2">Belongs to the class-II aminoacyl-tRNA synthetase family.</text>
</comment>
<comment type="caution">
    <text evidence="15">The sequence shown here is derived from an EMBL/GenBank/DDBJ whole genome shotgun (WGS) entry which is preliminary data.</text>
</comment>
<dbReference type="EC" id="6.1.1.6" evidence="3 12"/>
<dbReference type="NCBIfam" id="NF001756">
    <property type="entry name" value="PRK00484.1"/>
    <property type="match status" value="1"/>
</dbReference>
<feature type="region of interest" description="Disordered" evidence="13">
    <location>
        <begin position="1"/>
        <end position="75"/>
    </location>
</feature>
<evidence type="ECO:0000256" key="13">
    <source>
        <dbReference type="SAM" id="MobiDB-lite"/>
    </source>
</evidence>
<dbReference type="CDD" id="cd00775">
    <property type="entry name" value="LysRS_core"/>
    <property type="match status" value="1"/>
</dbReference>
<dbReference type="NCBIfam" id="TIGR00499">
    <property type="entry name" value="lysS_bact"/>
    <property type="match status" value="1"/>
</dbReference>
<dbReference type="InterPro" id="IPR004364">
    <property type="entry name" value="Aa-tRNA-synt_II"/>
</dbReference>
<keyword evidence="8" id="KW-0648">Protein biosynthesis</keyword>
<dbReference type="GO" id="GO:0006430">
    <property type="term" value="P:lysyl-tRNA aminoacylation"/>
    <property type="evidence" value="ECO:0007669"/>
    <property type="project" value="InterPro"/>
</dbReference>
<dbReference type="SUPFAM" id="SSF50249">
    <property type="entry name" value="Nucleic acid-binding proteins"/>
    <property type="match status" value="1"/>
</dbReference>
<dbReference type="InterPro" id="IPR034762">
    <property type="entry name" value="Lys-tRNA-ligase_II_bac/euk"/>
</dbReference>
<dbReference type="Gene3D" id="2.40.50.140">
    <property type="entry name" value="Nucleic acid-binding proteins"/>
    <property type="match status" value="1"/>
</dbReference>
<keyword evidence="9" id="KW-0030">Aminoacyl-tRNA synthetase</keyword>
<dbReference type="InterPro" id="IPR002313">
    <property type="entry name" value="Lys-tRNA-ligase_II"/>
</dbReference>
<keyword evidence="7" id="KW-0067">ATP-binding</keyword>
<dbReference type="PANTHER" id="PTHR42918">
    <property type="entry name" value="LYSYL-TRNA SYNTHETASE"/>
    <property type="match status" value="1"/>
</dbReference>
<dbReference type="GO" id="GO:0000049">
    <property type="term" value="F:tRNA binding"/>
    <property type="evidence" value="ECO:0007669"/>
    <property type="project" value="TreeGrafter"/>
</dbReference>
<dbReference type="AlphaFoldDB" id="A0AAP0G7Q9"/>
<organism evidence="15 16">
    <name type="scientific">Platanthera zijinensis</name>
    <dbReference type="NCBI Taxonomy" id="2320716"/>
    <lineage>
        <taxon>Eukaryota</taxon>
        <taxon>Viridiplantae</taxon>
        <taxon>Streptophyta</taxon>
        <taxon>Embryophyta</taxon>
        <taxon>Tracheophyta</taxon>
        <taxon>Spermatophyta</taxon>
        <taxon>Magnoliopsida</taxon>
        <taxon>Liliopsida</taxon>
        <taxon>Asparagales</taxon>
        <taxon>Orchidaceae</taxon>
        <taxon>Orchidoideae</taxon>
        <taxon>Orchideae</taxon>
        <taxon>Orchidinae</taxon>
        <taxon>Platanthera</taxon>
    </lineage>
</organism>
<dbReference type="PROSITE" id="PS50862">
    <property type="entry name" value="AA_TRNA_LIGASE_II"/>
    <property type="match status" value="1"/>
</dbReference>
<proteinExistence type="inferred from homology"/>
<evidence type="ECO:0000256" key="10">
    <source>
        <dbReference type="ARBA" id="ARBA00030563"/>
    </source>
</evidence>
<dbReference type="Proteomes" id="UP001418222">
    <property type="component" value="Unassembled WGS sequence"/>
</dbReference>
<dbReference type="SUPFAM" id="SSF55681">
    <property type="entry name" value="Class II aaRS and biotin synthetases"/>
    <property type="match status" value="1"/>
</dbReference>
<dbReference type="PANTHER" id="PTHR42918:SF9">
    <property type="entry name" value="LYSINE--TRNA LIGASE"/>
    <property type="match status" value="1"/>
</dbReference>
<reference evidence="15 16" key="1">
    <citation type="journal article" date="2022" name="Nat. Plants">
        <title>Genomes of leafy and leafless Platanthera orchids illuminate the evolution of mycoheterotrophy.</title>
        <authorList>
            <person name="Li M.H."/>
            <person name="Liu K.W."/>
            <person name="Li Z."/>
            <person name="Lu H.C."/>
            <person name="Ye Q.L."/>
            <person name="Zhang D."/>
            <person name="Wang J.Y."/>
            <person name="Li Y.F."/>
            <person name="Zhong Z.M."/>
            <person name="Liu X."/>
            <person name="Yu X."/>
            <person name="Liu D.K."/>
            <person name="Tu X.D."/>
            <person name="Liu B."/>
            <person name="Hao Y."/>
            <person name="Liao X.Y."/>
            <person name="Jiang Y.T."/>
            <person name="Sun W.H."/>
            <person name="Chen J."/>
            <person name="Chen Y.Q."/>
            <person name="Ai Y."/>
            <person name="Zhai J.W."/>
            <person name="Wu S.S."/>
            <person name="Zhou Z."/>
            <person name="Hsiao Y.Y."/>
            <person name="Wu W.L."/>
            <person name="Chen Y.Y."/>
            <person name="Lin Y.F."/>
            <person name="Hsu J.L."/>
            <person name="Li C.Y."/>
            <person name="Wang Z.W."/>
            <person name="Zhao X."/>
            <person name="Zhong W.Y."/>
            <person name="Ma X.K."/>
            <person name="Ma L."/>
            <person name="Huang J."/>
            <person name="Chen G.Z."/>
            <person name="Huang M.Z."/>
            <person name="Huang L."/>
            <person name="Peng D.H."/>
            <person name="Luo Y.B."/>
            <person name="Zou S.Q."/>
            <person name="Chen S.P."/>
            <person name="Lan S."/>
            <person name="Tsai W.C."/>
            <person name="Van de Peer Y."/>
            <person name="Liu Z.J."/>
        </authorList>
    </citation>
    <scope>NUCLEOTIDE SEQUENCE [LARGE SCALE GENOMIC DNA]</scope>
    <source>
        <strain evidence="15">Lor287</strain>
    </source>
</reference>
<evidence type="ECO:0000256" key="7">
    <source>
        <dbReference type="ARBA" id="ARBA00022840"/>
    </source>
</evidence>
<dbReference type="PRINTS" id="PR00982">
    <property type="entry name" value="TRNASYNTHLYS"/>
</dbReference>
<evidence type="ECO:0000256" key="4">
    <source>
        <dbReference type="ARBA" id="ARBA00022490"/>
    </source>
</evidence>
<evidence type="ECO:0000259" key="14">
    <source>
        <dbReference type="PROSITE" id="PS50862"/>
    </source>
</evidence>
<evidence type="ECO:0000256" key="2">
    <source>
        <dbReference type="ARBA" id="ARBA00008226"/>
    </source>
</evidence>
<name>A0AAP0G7Q9_9ASPA</name>
<accession>A0AAP0G7Q9</accession>
<evidence type="ECO:0000256" key="6">
    <source>
        <dbReference type="ARBA" id="ARBA00022741"/>
    </source>
</evidence>
<feature type="compositionally biased region" description="Low complexity" evidence="13">
    <location>
        <begin position="14"/>
        <end position="26"/>
    </location>
</feature>
<evidence type="ECO:0000256" key="5">
    <source>
        <dbReference type="ARBA" id="ARBA00022598"/>
    </source>
</evidence>
<evidence type="ECO:0000256" key="9">
    <source>
        <dbReference type="ARBA" id="ARBA00023146"/>
    </source>
</evidence>
<evidence type="ECO:0000256" key="8">
    <source>
        <dbReference type="ARBA" id="ARBA00022917"/>
    </source>
</evidence>
<dbReference type="InterPro" id="IPR006195">
    <property type="entry name" value="aa-tRNA-synth_II"/>
</dbReference>
<keyword evidence="6" id="KW-0547">Nucleotide-binding</keyword>
<dbReference type="Pfam" id="PF01336">
    <property type="entry name" value="tRNA_anti-codon"/>
    <property type="match status" value="1"/>
</dbReference>
<comment type="subcellular location">
    <subcellularLocation>
        <location evidence="1">Cytoplasm</location>
    </subcellularLocation>
</comment>
<keyword evidence="16" id="KW-1185">Reference proteome</keyword>
<keyword evidence="5 15" id="KW-0436">Ligase</keyword>
<evidence type="ECO:0000313" key="15">
    <source>
        <dbReference type="EMBL" id="KAK8942705.1"/>
    </source>
</evidence>
<dbReference type="EMBL" id="JBBWWQ010000007">
    <property type="protein sequence ID" value="KAK8942705.1"/>
    <property type="molecule type" value="Genomic_DNA"/>
</dbReference>
<dbReference type="GO" id="GO:0005829">
    <property type="term" value="C:cytosol"/>
    <property type="evidence" value="ECO:0007669"/>
    <property type="project" value="TreeGrafter"/>
</dbReference>
<dbReference type="GO" id="GO:0004824">
    <property type="term" value="F:lysine-tRNA ligase activity"/>
    <property type="evidence" value="ECO:0007669"/>
    <property type="project" value="UniProtKB-EC"/>
</dbReference>
<dbReference type="InterPro" id="IPR018149">
    <property type="entry name" value="Lys-tRNA-synth_II_C"/>
</dbReference>
<evidence type="ECO:0000256" key="1">
    <source>
        <dbReference type="ARBA" id="ARBA00004496"/>
    </source>
</evidence>
<dbReference type="HAMAP" id="MF_00252">
    <property type="entry name" value="Lys_tRNA_synth_class2"/>
    <property type="match status" value="1"/>
</dbReference>
<sequence>MVGAVEEAADKVSELSVDSSAADALSKNAVKKELKKKQKEEEKRLKDEEKKKKAAAIPHSQSQKPSATEDDDMDPTQYYENRLKYLAFQKMNGLNPYPHKFQVSILVDEYIQKYSSLNQGEHLVDVEVNLAGRIMNKRTSSSKLYFYDLYGGGLKVQVMADARDSDLDEVEFCRLHAGVKRGDIVGICGYPGKSKRGELSVFPKKLVVLSHCLHMMPRQKAAPGVDNLPSKKHEGVSGSEWAPGLPRNPETYVLKDQETRYRQRYLDLMLNHEVREIFKTRARIISYIRRFLDNFGFLEVETPMMNMIAGGAAAKPFVTHHNELNMKLFMRIAPELYLKELIVGGLDRVYEIGKQFRNEGIDLTHNPEFTTCEFYMAYADYNDLMVMTEQMLSGMAKDLTGGYKIKFHSNGVDKEPIEIDFTPPFRRIDMIEELERMANLNIPKDLYSDAANKYLIDACAKFNVACPPPQTTSRLLDKLVGHFLEETCVNPSFIINHPEIMSPLAKWHRSRPCLTERFELFINKHEVCNAYTELNDPVVQRERFAEQLKSRQSGDDEAMALDETFCTSLEYGLPPTGGWGLGIDRMTMLFTDSQNIKEVLLFPAMKPQDEPSSKGALYFPSDL</sequence>
<evidence type="ECO:0000256" key="11">
    <source>
        <dbReference type="ARBA" id="ARBA00048573"/>
    </source>
</evidence>
<dbReference type="GO" id="GO:0005524">
    <property type="term" value="F:ATP binding"/>
    <property type="evidence" value="ECO:0007669"/>
    <property type="project" value="UniProtKB-KW"/>
</dbReference>
<dbReference type="Gene3D" id="3.30.930.10">
    <property type="entry name" value="Bira Bifunctional Protein, Domain 2"/>
    <property type="match status" value="1"/>
</dbReference>
<keyword evidence="4" id="KW-0963">Cytoplasm</keyword>
<evidence type="ECO:0000256" key="12">
    <source>
        <dbReference type="RuleBase" id="RU003748"/>
    </source>
</evidence>
<evidence type="ECO:0000313" key="16">
    <source>
        <dbReference type="Proteomes" id="UP001418222"/>
    </source>
</evidence>
<dbReference type="Pfam" id="PF00152">
    <property type="entry name" value="tRNA-synt_2"/>
    <property type="match status" value="1"/>
</dbReference>
<dbReference type="InterPro" id="IPR045864">
    <property type="entry name" value="aa-tRNA-synth_II/BPL/LPL"/>
</dbReference>
<dbReference type="InterPro" id="IPR044136">
    <property type="entry name" value="Lys-tRNA-ligase_II_N"/>
</dbReference>
<dbReference type="CDD" id="cd04322">
    <property type="entry name" value="LysRS_N"/>
    <property type="match status" value="1"/>
</dbReference>
<protein>
    <recommendedName>
        <fullName evidence="3 12">Lysine--tRNA ligase</fullName>
        <ecNumber evidence="3 12">6.1.1.6</ecNumber>
    </recommendedName>
    <alternativeName>
        <fullName evidence="10 12">Lysyl-tRNA synthetase</fullName>
    </alternativeName>
</protein>
<dbReference type="FunFam" id="2.40.50.140:FF:000050">
    <property type="entry name" value="Lysine--tRNA ligase"/>
    <property type="match status" value="1"/>
</dbReference>
<dbReference type="FunFam" id="3.30.930.10:FF:000051">
    <property type="entry name" value="Lysine--tRNA ligase"/>
    <property type="match status" value="1"/>
</dbReference>
<evidence type="ECO:0000256" key="3">
    <source>
        <dbReference type="ARBA" id="ARBA00013166"/>
    </source>
</evidence>
<comment type="catalytic activity">
    <reaction evidence="11 12">
        <text>tRNA(Lys) + L-lysine + ATP = L-lysyl-tRNA(Lys) + AMP + diphosphate</text>
        <dbReference type="Rhea" id="RHEA:20792"/>
        <dbReference type="Rhea" id="RHEA-COMP:9696"/>
        <dbReference type="Rhea" id="RHEA-COMP:9697"/>
        <dbReference type="ChEBI" id="CHEBI:30616"/>
        <dbReference type="ChEBI" id="CHEBI:32551"/>
        <dbReference type="ChEBI" id="CHEBI:33019"/>
        <dbReference type="ChEBI" id="CHEBI:78442"/>
        <dbReference type="ChEBI" id="CHEBI:78529"/>
        <dbReference type="ChEBI" id="CHEBI:456215"/>
        <dbReference type="EC" id="6.1.1.6"/>
    </reaction>
</comment>
<feature type="domain" description="Aminoacyl-transfer RNA synthetases class-II family profile" evidence="14">
    <location>
        <begin position="278"/>
        <end position="607"/>
    </location>
</feature>
<feature type="compositionally biased region" description="Basic and acidic residues" evidence="13">
    <location>
        <begin position="38"/>
        <end position="51"/>
    </location>
</feature>
<dbReference type="InterPro" id="IPR012340">
    <property type="entry name" value="NA-bd_OB-fold"/>
</dbReference>
<dbReference type="PIRSF" id="PIRSF039101">
    <property type="entry name" value="LysRS2"/>
    <property type="match status" value="1"/>
</dbReference>
<dbReference type="InterPro" id="IPR004365">
    <property type="entry name" value="NA-bd_OB_tRNA"/>
</dbReference>
<gene>
    <name evidence="15" type="ORF">KSP39_PZI009663</name>
</gene>